<evidence type="ECO:0000313" key="6">
    <source>
        <dbReference type="Proteomes" id="UP000006764"/>
    </source>
</evidence>
<dbReference type="InterPro" id="IPR050207">
    <property type="entry name" value="Trans_regulatory_Fis"/>
</dbReference>
<evidence type="ECO:0000313" key="5">
    <source>
        <dbReference type="EMBL" id="AJD49203.1"/>
    </source>
</evidence>
<dbReference type="PANTHER" id="PTHR47918:SF1">
    <property type="entry name" value="DNA-BINDING PROTEIN FIS"/>
    <property type="match status" value="1"/>
</dbReference>
<dbReference type="PANTHER" id="PTHR47918">
    <property type="entry name" value="DNA-BINDING PROTEIN FIS"/>
    <property type="match status" value="1"/>
</dbReference>
<evidence type="ECO:0000256" key="3">
    <source>
        <dbReference type="ARBA" id="ARBA00029540"/>
    </source>
</evidence>
<dbReference type="Proteomes" id="UP000006764">
    <property type="component" value="Chromosome"/>
</dbReference>
<dbReference type="SUPFAM" id="SSF46689">
    <property type="entry name" value="Homeodomain-like"/>
    <property type="match status" value="1"/>
</dbReference>
<dbReference type="InterPro" id="IPR005412">
    <property type="entry name" value="Fis_DNA-bd"/>
</dbReference>
<dbReference type="GO" id="GO:0006355">
    <property type="term" value="P:regulation of DNA-templated transcription"/>
    <property type="evidence" value="ECO:0007669"/>
    <property type="project" value="InterPro"/>
</dbReference>
<dbReference type="STRING" id="391936.S7S_13955"/>
<dbReference type="EMBL" id="CP004387">
    <property type="protein sequence ID" value="AJD49203.1"/>
    <property type="molecule type" value="Genomic_DNA"/>
</dbReference>
<dbReference type="Gene3D" id="1.10.10.60">
    <property type="entry name" value="Homeodomain-like"/>
    <property type="match status" value="1"/>
</dbReference>
<protein>
    <recommendedName>
        <fullName evidence="3">Putative Fis-like DNA-binding protein</fullName>
    </recommendedName>
</protein>
<accession>A0A0B4XRV8</accession>
<gene>
    <name evidence="5" type="ORF">S7S_13955</name>
</gene>
<dbReference type="InterPro" id="IPR002197">
    <property type="entry name" value="HTH_Fis"/>
</dbReference>
<dbReference type="PRINTS" id="PR01591">
    <property type="entry name" value="DNABINDNGFIS"/>
</dbReference>
<feature type="domain" description="DNA binding HTH" evidence="4">
    <location>
        <begin position="61"/>
        <end position="101"/>
    </location>
</feature>
<dbReference type="Pfam" id="PF02954">
    <property type="entry name" value="HTH_8"/>
    <property type="match status" value="1"/>
</dbReference>
<evidence type="ECO:0000256" key="1">
    <source>
        <dbReference type="ARBA" id="ARBA00008559"/>
    </source>
</evidence>
<name>A0A0B4XRV8_9GAMM</name>
<evidence type="ECO:0000256" key="2">
    <source>
        <dbReference type="ARBA" id="ARBA00023125"/>
    </source>
</evidence>
<dbReference type="KEGG" id="apac:S7S_13955"/>
<dbReference type="HOGENOM" id="CLU_158040_3_1_6"/>
<comment type="similarity">
    <text evidence="1">Belongs to the transcriptional regulatory Fis family.</text>
</comment>
<keyword evidence="6" id="KW-1185">Reference proteome</keyword>
<organism evidence="5 6">
    <name type="scientific">Isoalcanivorax pacificus W11-5</name>
    <dbReference type="NCBI Taxonomy" id="391936"/>
    <lineage>
        <taxon>Bacteria</taxon>
        <taxon>Pseudomonadati</taxon>
        <taxon>Pseudomonadota</taxon>
        <taxon>Gammaproteobacteria</taxon>
        <taxon>Oceanospirillales</taxon>
        <taxon>Alcanivoracaceae</taxon>
        <taxon>Isoalcanivorax</taxon>
    </lineage>
</organism>
<keyword evidence="2" id="KW-0238">DNA-binding</keyword>
<dbReference type="AlphaFoldDB" id="A0A0B4XRV8"/>
<dbReference type="InterPro" id="IPR009057">
    <property type="entry name" value="Homeodomain-like_sf"/>
</dbReference>
<dbReference type="GO" id="GO:0043565">
    <property type="term" value="F:sequence-specific DNA binding"/>
    <property type="evidence" value="ECO:0007669"/>
    <property type="project" value="InterPro"/>
</dbReference>
<sequence length="104" mass="11803">MTSTAARTLISMNTAENRTPHLTLAQTDSQDTLRNCVRRSLIEYFNNLEGEAVNDLYPMVLAEMEIPLLEKVLEYTRGNQTKAAEMLGLNRGTLRKKLKQYGLL</sequence>
<dbReference type="NCBIfam" id="NF001659">
    <property type="entry name" value="PRK00430.1"/>
    <property type="match status" value="1"/>
</dbReference>
<reference evidence="5 6" key="1">
    <citation type="journal article" date="2012" name="J. Bacteriol.">
        <title>Genome sequence of an alkane-degrading bacterium, Alcanivorax pacificus type strain W11-5, isolated from deep sea sediment.</title>
        <authorList>
            <person name="Lai Q."/>
            <person name="Shao Z."/>
        </authorList>
    </citation>
    <scope>NUCLEOTIDE SEQUENCE [LARGE SCALE GENOMIC DNA]</scope>
    <source>
        <strain evidence="5 6">W11-5</strain>
    </source>
</reference>
<dbReference type="PRINTS" id="PR01590">
    <property type="entry name" value="HTHFIS"/>
</dbReference>
<evidence type="ECO:0000259" key="4">
    <source>
        <dbReference type="Pfam" id="PF02954"/>
    </source>
</evidence>
<proteinExistence type="inferred from homology"/>